<dbReference type="PANTHER" id="PTHR33248">
    <property type="entry name" value="ZINC ION-BINDING PROTEIN"/>
    <property type="match status" value="1"/>
</dbReference>
<name>A0A1S4CCK7_TOBAC</name>
<gene>
    <name evidence="7" type="primary">LOC107817524</name>
</gene>
<dbReference type="GO" id="GO:0008270">
    <property type="term" value="F:zinc ion binding"/>
    <property type="evidence" value="ECO:0007669"/>
    <property type="project" value="UniProtKB-KW"/>
</dbReference>
<dbReference type="PaxDb" id="4097-A0A1S4CCK7"/>
<dbReference type="OMA" id="EIYLTRC"/>
<evidence type="ECO:0000256" key="2">
    <source>
        <dbReference type="ARBA" id="ARBA00022771"/>
    </source>
</evidence>
<protein>
    <recommendedName>
        <fullName evidence="6">GRF-type domain-containing protein</fullName>
    </recommendedName>
</protein>
<keyword evidence="5" id="KW-0812">Transmembrane</keyword>
<feature type="domain" description="GRF-type" evidence="6">
    <location>
        <begin position="21"/>
        <end position="61"/>
    </location>
</feature>
<dbReference type="Pfam" id="PF06839">
    <property type="entry name" value="Zn_ribbon_GRF"/>
    <property type="match status" value="1"/>
</dbReference>
<keyword evidence="5" id="KW-0472">Membrane</keyword>
<evidence type="ECO:0000256" key="4">
    <source>
        <dbReference type="PROSITE-ProRule" id="PRU01343"/>
    </source>
</evidence>
<keyword evidence="5" id="KW-1133">Transmembrane helix</keyword>
<proteinExistence type="predicted"/>
<evidence type="ECO:0000256" key="3">
    <source>
        <dbReference type="ARBA" id="ARBA00022833"/>
    </source>
</evidence>
<dbReference type="PROSITE" id="PS51999">
    <property type="entry name" value="ZF_GRF"/>
    <property type="match status" value="1"/>
</dbReference>
<dbReference type="KEGG" id="nta:107817524"/>
<sequence>MSNFSKSTNSSMSPCVAARICKCGVSPKLNTSWTQLNPGRRFFACKIGKGGCDYFCWYDDEMPTQAKNIIWGLLKRVKAFEKEKVRAKRRRILLMIVVILLAFYGNCMTDEFWLTDEQKEDGFLLLL</sequence>
<organism evidence="7">
    <name type="scientific">Nicotiana tabacum</name>
    <name type="common">Common tobacco</name>
    <dbReference type="NCBI Taxonomy" id="4097"/>
    <lineage>
        <taxon>Eukaryota</taxon>
        <taxon>Viridiplantae</taxon>
        <taxon>Streptophyta</taxon>
        <taxon>Embryophyta</taxon>
        <taxon>Tracheophyta</taxon>
        <taxon>Spermatophyta</taxon>
        <taxon>Magnoliopsida</taxon>
        <taxon>eudicotyledons</taxon>
        <taxon>Gunneridae</taxon>
        <taxon>Pentapetalae</taxon>
        <taxon>asterids</taxon>
        <taxon>lamiids</taxon>
        <taxon>Solanales</taxon>
        <taxon>Solanaceae</taxon>
        <taxon>Nicotianoideae</taxon>
        <taxon>Nicotianeae</taxon>
        <taxon>Nicotiana</taxon>
    </lineage>
</organism>
<reference evidence="7" key="1">
    <citation type="submission" date="2025-08" db="UniProtKB">
        <authorList>
            <consortium name="RefSeq"/>
        </authorList>
    </citation>
    <scope>IDENTIFICATION</scope>
</reference>
<keyword evidence="3" id="KW-0862">Zinc</keyword>
<evidence type="ECO:0000259" key="6">
    <source>
        <dbReference type="PROSITE" id="PS51999"/>
    </source>
</evidence>
<evidence type="ECO:0000256" key="1">
    <source>
        <dbReference type="ARBA" id="ARBA00022723"/>
    </source>
</evidence>
<keyword evidence="1" id="KW-0479">Metal-binding</keyword>
<dbReference type="InterPro" id="IPR010666">
    <property type="entry name" value="Znf_GRF"/>
</dbReference>
<dbReference type="AlphaFoldDB" id="A0A1S4CCK7"/>
<feature type="transmembrane region" description="Helical" evidence="5">
    <location>
        <begin position="92"/>
        <end position="114"/>
    </location>
</feature>
<keyword evidence="2 4" id="KW-0863">Zinc-finger</keyword>
<evidence type="ECO:0000256" key="5">
    <source>
        <dbReference type="SAM" id="Phobius"/>
    </source>
</evidence>
<dbReference type="RefSeq" id="XP_016498861.1">
    <property type="nucleotide sequence ID" value="XM_016643375.1"/>
</dbReference>
<evidence type="ECO:0000313" key="7">
    <source>
        <dbReference type="RefSeq" id="XP_016498861.1"/>
    </source>
</evidence>
<dbReference type="OrthoDB" id="1303182at2759"/>
<accession>A0A1S4CCK7</accession>